<keyword evidence="1" id="KW-0732">Signal</keyword>
<feature type="chain" id="PRO_5002717515" description="UPAR/Ly6 domain-containing protein" evidence="1">
    <location>
        <begin position="20"/>
        <end position="130"/>
    </location>
</feature>
<name>A7WQC7_NOCSC</name>
<evidence type="ECO:0008006" key="3">
    <source>
        <dbReference type="Google" id="ProtNLM"/>
    </source>
</evidence>
<proteinExistence type="evidence at transcript level"/>
<dbReference type="EMBL" id="EF134304">
    <property type="protein sequence ID" value="ABV22418.1"/>
    <property type="molecule type" value="mRNA"/>
</dbReference>
<organism evidence="2">
    <name type="scientific">Noctiluca scintillans</name>
    <name type="common">Sea sparkle</name>
    <name type="synonym">Red tide dinoflagellate</name>
    <dbReference type="NCBI Taxonomy" id="2966"/>
    <lineage>
        <taxon>Eukaryota</taxon>
        <taxon>Sar</taxon>
        <taxon>Alveolata</taxon>
        <taxon>Dinophyceae</taxon>
        <taxon>Noctilucales</taxon>
        <taxon>Noctilucaceae</taxon>
        <taxon>Noctiluca</taxon>
    </lineage>
</organism>
<dbReference type="AlphaFoldDB" id="A7WQC7"/>
<feature type="signal peptide" evidence="1">
    <location>
        <begin position="1"/>
        <end position="19"/>
    </location>
</feature>
<sequence length="130" mass="13766">MSCALNLFIIATIVGVVASLSCNVGESNCLTSQTVVSAECTDGEEYCTSYTGTMSSQDIPNCYFSNSECSSLTCSAINSLFALMGDELTISNFQCMSCSTDNCNYEPIGSSGAAEHALLYILVLGFSMYL</sequence>
<evidence type="ECO:0000256" key="1">
    <source>
        <dbReference type="SAM" id="SignalP"/>
    </source>
</evidence>
<evidence type="ECO:0000313" key="2">
    <source>
        <dbReference type="EMBL" id="ABV22418.1"/>
    </source>
</evidence>
<accession>A7WQC7</accession>
<protein>
    <recommendedName>
        <fullName evidence="3">UPAR/Ly6 domain-containing protein</fullName>
    </recommendedName>
</protein>
<reference evidence="2" key="1">
    <citation type="journal article" date="2007" name="Proc. Natl. Acad. Sci. U.S.A.">
        <title>Spliced leader RNA trans-splicing in dinoflagellates.</title>
        <authorList>
            <person name="Zhang H."/>
            <person name="Hou Y."/>
            <person name="Miranda L."/>
            <person name="Campbell D.A."/>
            <person name="Sturm N.R."/>
            <person name="Gaasterland T."/>
            <person name="Lin S."/>
        </authorList>
    </citation>
    <scope>NUCLEOTIDE SEQUENCE</scope>
    <source>
        <strain evidence="2">Nsc-cDNA57</strain>
    </source>
</reference>